<evidence type="ECO:0000313" key="2">
    <source>
        <dbReference type="Proteomes" id="UP001221757"/>
    </source>
</evidence>
<evidence type="ECO:0000313" key="1">
    <source>
        <dbReference type="EMBL" id="KAJ7645764.1"/>
    </source>
</evidence>
<comment type="caution">
    <text evidence="1">The sequence shown here is derived from an EMBL/GenBank/DDBJ whole genome shotgun (WGS) entry which is preliminary data.</text>
</comment>
<dbReference type="EMBL" id="JARKIE010000394">
    <property type="protein sequence ID" value="KAJ7645764.1"/>
    <property type="molecule type" value="Genomic_DNA"/>
</dbReference>
<organism evidence="1 2">
    <name type="scientific">Mycena rosella</name>
    <name type="common">Pink bonnet</name>
    <name type="synonym">Agaricus rosellus</name>
    <dbReference type="NCBI Taxonomy" id="1033263"/>
    <lineage>
        <taxon>Eukaryota</taxon>
        <taxon>Fungi</taxon>
        <taxon>Dikarya</taxon>
        <taxon>Basidiomycota</taxon>
        <taxon>Agaricomycotina</taxon>
        <taxon>Agaricomycetes</taxon>
        <taxon>Agaricomycetidae</taxon>
        <taxon>Agaricales</taxon>
        <taxon>Marasmiineae</taxon>
        <taxon>Mycenaceae</taxon>
        <taxon>Mycena</taxon>
    </lineage>
</organism>
<keyword evidence="2" id="KW-1185">Reference proteome</keyword>
<reference evidence="1" key="1">
    <citation type="submission" date="2023-03" db="EMBL/GenBank/DDBJ databases">
        <title>Massive genome expansion in bonnet fungi (Mycena s.s.) driven by repeated elements and novel gene families across ecological guilds.</title>
        <authorList>
            <consortium name="Lawrence Berkeley National Laboratory"/>
            <person name="Harder C.B."/>
            <person name="Miyauchi S."/>
            <person name="Viragh M."/>
            <person name="Kuo A."/>
            <person name="Thoen E."/>
            <person name="Andreopoulos B."/>
            <person name="Lu D."/>
            <person name="Skrede I."/>
            <person name="Drula E."/>
            <person name="Henrissat B."/>
            <person name="Morin E."/>
            <person name="Kohler A."/>
            <person name="Barry K."/>
            <person name="LaButti K."/>
            <person name="Morin E."/>
            <person name="Salamov A."/>
            <person name="Lipzen A."/>
            <person name="Mereny Z."/>
            <person name="Hegedus B."/>
            <person name="Baldrian P."/>
            <person name="Stursova M."/>
            <person name="Weitz H."/>
            <person name="Taylor A."/>
            <person name="Grigoriev I.V."/>
            <person name="Nagy L.G."/>
            <person name="Martin F."/>
            <person name="Kauserud H."/>
        </authorList>
    </citation>
    <scope>NUCLEOTIDE SEQUENCE</scope>
    <source>
        <strain evidence="1">CBHHK067</strain>
    </source>
</reference>
<accession>A0AAD7FVK5</accession>
<dbReference type="Proteomes" id="UP001221757">
    <property type="component" value="Unassembled WGS sequence"/>
</dbReference>
<protein>
    <submittedName>
        <fullName evidence="1">Uncharacterized protein</fullName>
    </submittedName>
</protein>
<sequence length="347" mass="37924">MLGCPNTLENPFLYWTPDSPLEGVTNKPLDESANSVIVHVAAAGRTPAWSLSNTHPSLCCLGAESKTEGYPCILLGRASTGTLSPTTQDLLGYFIPLACALPGMECSILEALKALQKSPQLAPKTGRFPRQQAMVEKTISCEDCTKIEIGDLVPEKLQLLIFKRRVEIFQEASITHLSQLRIGLEPHFLTSNSVSDCFRYQSNTGIQDVSVTGRIADIKCRSLSPDGTPLYTVFLESTTSTRLDIVNHAIQADALNQLIDSGCYVLADSWTTDRLICPVADLPSALTPCGKYIVIQHSFVCTSRMSSLQIGDIVSVYMSLFRRDSFADSQAIKVYTALATSFTVLFR</sequence>
<dbReference type="AlphaFoldDB" id="A0AAD7FVK5"/>
<gene>
    <name evidence="1" type="ORF">B0H17DRAFT_1148349</name>
</gene>
<name>A0AAD7FVK5_MYCRO</name>
<proteinExistence type="predicted"/>